<sequence length="606" mass="69922">MAHGRNLTVTERYRVVFLRDEGRNISHIADELNLSRNTVKRWLRRFDSEGHVETRERPQRPRIIGDHRQHEMVCAFEQHPFTSTRSFAERYDCSTDTVRIALHRAGITHKKPVPRISLTDQHKADRVRFAREYRDFDFSQAIFTGEKTFESSRPGRRLLWRVNGTRYDPKNVPKQSGHVTVDMWAWMSAAGPGELIYLPKRANGAGYLQILQETMLPTVRLVYPADEVSELVFLQESNPVHKCRLVQNWLQLQPGLKTIPWPSRSPDLNPMETLWAIMVQRWDVKAERTKAALITHVDGVWDSLRGSDLCENLIRSMRSRCDAVIDAGGALTKSFIVFTNVFGTDSFFYAFCVYIKMHFKILQKRFQSAVNSWSVQRAEDAKRKFVEVVKRHQELIHLVDQIEILYSKSTLFNIVSSSVLICLSGFNVTSLEDMSVVFSFLAFLFMSLTQIFLLCYFGDMLMRSSMELSEAVYNTSWYQMDQSMKKNILFVLARLHDCSIPFPQPELAGLTHLGAPGESCLWRPLAHRRDVGWGRVADGTERRRRRSVTARSDKMTDRVCYGDFPPARRDETRIEYVLSMQGAAGAVIQISILVSPVENQYSYSLR</sequence>
<organism evidence="1 2">
    <name type="scientific">Choristoneura fumiferana</name>
    <name type="common">Spruce budworm moth</name>
    <name type="synonym">Archips fumiferana</name>
    <dbReference type="NCBI Taxonomy" id="7141"/>
    <lineage>
        <taxon>Eukaryota</taxon>
        <taxon>Metazoa</taxon>
        <taxon>Ecdysozoa</taxon>
        <taxon>Arthropoda</taxon>
        <taxon>Hexapoda</taxon>
        <taxon>Insecta</taxon>
        <taxon>Pterygota</taxon>
        <taxon>Neoptera</taxon>
        <taxon>Endopterygota</taxon>
        <taxon>Lepidoptera</taxon>
        <taxon>Glossata</taxon>
        <taxon>Ditrysia</taxon>
        <taxon>Tortricoidea</taxon>
        <taxon>Tortricidae</taxon>
        <taxon>Tortricinae</taxon>
        <taxon>Choristoneura</taxon>
    </lineage>
</organism>
<proteinExistence type="predicted"/>
<accession>A0ACC0JI38</accession>
<name>A0ACC0JI38_CHOFU</name>
<comment type="caution">
    <text evidence="1">The sequence shown here is derived from an EMBL/GenBank/DDBJ whole genome shotgun (WGS) entry which is preliminary data.</text>
</comment>
<protein>
    <submittedName>
        <fullName evidence="1">Uncharacterized protein</fullName>
    </submittedName>
</protein>
<dbReference type="Proteomes" id="UP001064048">
    <property type="component" value="Chromosome 22"/>
</dbReference>
<dbReference type="EMBL" id="CM046122">
    <property type="protein sequence ID" value="KAI8423769.1"/>
    <property type="molecule type" value="Genomic_DNA"/>
</dbReference>
<reference evidence="1 2" key="1">
    <citation type="journal article" date="2022" name="Genome Biol. Evol.">
        <title>The Spruce Budworm Genome: Reconstructing the Evolutionary History of Antifreeze Proteins.</title>
        <authorList>
            <person name="Beliveau C."/>
            <person name="Gagne P."/>
            <person name="Picq S."/>
            <person name="Vernygora O."/>
            <person name="Keeling C.I."/>
            <person name="Pinkney K."/>
            <person name="Doucet D."/>
            <person name="Wen F."/>
            <person name="Johnston J.S."/>
            <person name="Maaroufi H."/>
            <person name="Boyle B."/>
            <person name="Laroche J."/>
            <person name="Dewar K."/>
            <person name="Juretic N."/>
            <person name="Blackburn G."/>
            <person name="Nisole A."/>
            <person name="Brunet B."/>
            <person name="Brandao M."/>
            <person name="Lumley L."/>
            <person name="Duan J."/>
            <person name="Quan G."/>
            <person name="Lucarotti C.J."/>
            <person name="Roe A.D."/>
            <person name="Sperling F.A.H."/>
            <person name="Levesque R.C."/>
            <person name="Cusson M."/>
        </authorList>
    </citation>
    <scope>NUCLEOTIDE SEQUENCE [LARGE SCALE GENOMIC DNA]</scope>
    <source>
        <strain evidence="1">Glfc:IPQL:Cfum</strain>
    </source>
</reference>
<gene>
    <name evidence="1" type="ORF">MSG28_012791</name>
</gene>
<evidence type="ECO:0000313" key="2">
    <source>
        <dbReference type="Proteomes" id="UP001064048"/>
    </source>
</evidence>
<keyword evidence="2" id="KW-1185">Reference proteome</keyword>
<evidence type="ECO:0000313" key="1">
    <source>
        <dbReference type="EMBL" id="KAI8423769.1"/>
    </source>
</evidence>